<evidence type="ECO:0000256" key="1">
    <source>
        <dbReference type="SAM" id="Phobius"/>
    </source>
</evidence>
<keyword evidence="1" id="KW-1133">Transmembrane helix</keyword>
<accession>A0A133MGB6</accession>
<reference evidence="2 3" key="1">
    <citation type="submission" date="2016-01" db="EMBL/GenBank/DDBJ databases">
        <authorList>
            <person name="Oliw E.H."/>
        </authorList>
    </citation>
    <scope>NUCLEOTIDE SEQUENCE [LARGE SCALE GENOMIC DNA]</scope>
    <source>
        <strain evidence="2 3">MJR7757A</strain>
    </source>
</reference>
<protein>
    <submittedName>
        <fullName evidence="2">Uncharacterized protein</fullName>
    </submittedName>
</protein>
<dbReference type="PATRIC" id="fig|1502.174.peg.3344"/>
<keyword evidence="1" id="KW-0472">Membrane</keyword>
<evidence type="ECO:0000313" key="3">
    <source>
        <dbReference type="Proteomes" id="UP000070646"/>
    </source>
</evidence>
<gene>
    <name evidence="2" type="ORF">HMPREF3222_03305</name>
</gene>
<feature type="transmembrane region" description="Helical" evidence="1">
    <location>
        <begin position="5"/>
        <end position="23"/>
    </location>
</feature>
<organism evidence="2 3">
    <name type="scientific">Clostridium perfringens</name>
    <dbReference type="NCBI Taxonomy" id="1502"/>
    <lineage>
        <taxon>Bacteria</taxon>
        <taxon>Bacillati</taxon>
        <taxon>Bacillota</taxon>
        <taxon>Clostridia</taxon>
        <taxon>Eubacteriales</taxon>
        <taxon>Clostridiaceae</taxon>
        <taxon>Clostridium</taxon>
    </lineage>
</organism>
<evidence type="ECO:0000313" key="2">
    <source>
        <dbReference type="EMBL" id="KXA03079.1"/>
    </source>
</evidence>
<sequence length="50" mass="5889">MEIKALIKFLKLVMIITLIYTLITTNFAIRAFLIVVEVIFIIIFYKVKNI</sequence>
<dbReference type="AlphaFoldDB" id="A0A133MGB6"/>
<keyword evidence="1" id="KW-0812">Transmembrane</keyword>
<feature type="transmembrane region" description="Helical" evidence="1">
    <location>
        <begin position="29"/>
        <end position="47"/>
    </location>
</feature>
<comment type="caution">
    <text evidence="2">The sequence shown here is derived from an EMBL/GenBank/DDBJ whole genome shotgun (WGS) entry which is preliminary data.</text>
</comment>
<dbReference type="Proteomes" id="UP000070646">
    <property type="component" value="Unassembled WGS sequence"/>
</dbReference>
<name>A0A133MGB6_CLOPF</name>
<dbReference type="EMBL" id="LRPU01000249">
    <property type="protein sequence ID" value="KXA03079.1"/>
    <property type="molecule type" value="Genomic_DNA"/>
</dbReference>
<proteinExistence type="predicted"/>